<dbReference type="PROSITE" id="PS51257">
    <property type="entry name" value="PROKAR_LIPOPROTEIN"/>
    <property type="match status" value="1"/>
</dbReference>
<dbReference type="CDD" id="cd07185">
    <property type="entry name" value="OmpA_C-like"/>
    <property type="match status" value="1"/>
</dbReference>
<keyword evidence="6" id="KW-0732">Signal</keyword>
<comment type="caution">
    <text evidence="8">The sequence shown here is derived from an EMBL/GenBank/DDBJ whole genome shotgun (WGS) entry which is preliminary data.</text>
</comment>
<accession>A0A6I4UXP8</accession>
<dbReference type="Proteomes" id="UP000469159">
    <property type="component" value="Unassembled WGS sequence"/>
</dbReference>
<dbReference type="Gene3D" id="3.30.1330.60">
    <property type="entry name" value="OmpA-like domain"/>
    <property type="match status" value="1"/>
</dbReference>
<evidence type="ECO:0000256" key="1">
    <source>
        <dbReference type="ARBA" id="ARBA00004442"/>
    </source>
</evidence>
<reference evidence="8 9" key="1">
    <citation type="submission" date="2019-12" db="EMBL/GenBank/DDBJ databases">
        <title>Genomic-based taxomic classification of the family Erythrobacteraceae.</title>
        <authorList>
            <person name="Xu L."/>
        </authorList>
    </citation>
    <scope>NUCLEOTIDE SEQUENCE [LARGE SCALE GENOMIC DNA]</scope>
    <source>
        <strain evidence="8 9">MCCC 1K02066</strain>
    </source>
</reference>
<dbReference type="InterPro" id="IPR006665">
    <property type="entry name" value="OmpA-like"/>
</dbReference>
<sequence length="193" mass="20522">MTKLVSLVAVSGLVAIAALASCREEPPPAPAPAEETPTVQEVPSIMRPDVEIEAPVEEELQPLRVTIPFAEGGYELSEAAREQLGLILGSPLLEEGATITVRGHSDSVGSDEANLRASRRRAEAVRDFLVENGVAAERIVVVALGEMRPVAPNAHLDGSPDEQGRAANRRVEVAVDPRQPEAPSTREPETSQT</sequence>
<dbReference type="InterPro" id="IPR050330">
    <property type="entry name" value="Bact_OuterMem_StrucFunc"/>
</dbReference>
<comment type="subcellular location">
    <subcellularLocation>
        <location evidence="1">Cell outer membrane</location>
    </subcellularLocation>
</comment>
<keyword evidence="2 4" id="KW-0472">Membrane</keyword>
<dbReference type="PRINTS" id="PR01021">
    <property type="entry name" value="OMPADOMAIN"/>
</dbReference>
<dbReference type="OrthoDB" id="9814546at2"/>
<dbReference type="GO" id="GO:0009279">
    <property type="term" value="C:cell outer membrane"/>
    <property type="evidence" value="ECO:0007669"/>
    <property type="project" value="UniProtKB-SubCell"/>
</dbReference>
<evidence type="ECO:0000259" key="7">
    <source>
        <dbReference type="PROSITE" id="PS51123"/>
    </source>
</evidence>
<dbReference type="EMBL" id="WTYK01000008">
    <property type="protein sequence ID" value="MXP42559.1"/>
    <property type="molecule type" value="Genomic_DNA"/>
</dbReference>
<keyword evidence="9" id="KW-1185">Reference proteome</keyword>
<name>A0A6I4UXP8_9SPHN</name>
<dbReference type="PANTHER" id="PTHR30329">
    <property type="entry name" value="STATOR ELEMENT OF FLAGELLAR MOTOR COMPLEX"/>
    <property type="match status" value="1"/>
</dbReference>
<dbReference type="InterPro" id="IPR006664">
    <property type="entry name" value="OMP_bac"/>
</dbReference>
<feature type="signal peptide" evidence="6">
    <location>
        <begin position="1"/>
        <end position="20"/>
    </location>
</feature>
<feature type="compositionally biased region" description="Basic and acidic residues" evidence="5">
    <location>
        <begin position="169"/>
        <end position="193"/>
    </location>
</feature>
<dbReference type="PANTHER" id="PTHR30329:SF21">
    <property type="entry name" value="LIPOPROTEIN YIAD-RELATED"/>
    <property type="match status" value="1"/>
</dbReference>
<dbReference type="AlphaFoldDB" id="A0A6I4UXP8"/>
<evidence type="ECO:0000313" key="9">
    <source>
        <dbReference type="Proteomes" id="UP000469159"/>
    </source>
</evidence>
<proteinExistence type="predicted"/>
<evidence type="ECO:0000256" key="2">
    <source>
        <dbReference type="ARBA" id="ARBA00023136"/>
    </source>
</evidence>
<dbReference type="SUPFAM" id="SSF103088">
    <property type="entry name" value="OmpA-like"/>
    <property type="match status" value="1"/>
</dbReference>
<keyword evidence="3" id="KW-0998">Cell outer membrane</keyword>
<gene>
    <name evidence="8" type="ORF">GRI75_13015</name>
</gene>
<dbReference type="RefSeq" id="WP_160747415.1">
    <property type="nucleotide sequence ID" value="NZ_WTYK01000008.1"/>
</dbReference>
<evidence type="ECO:0000256" key="6">
    <source>
        <dbReference type="SAM" id="SignalP"/>
    </source>
</evidence>
<dbReference type="PROSITE" id="PS51123">
    <property type="entry name" value="OMPA_2"/>
    <property type="match status" value="1"/>
</dbReference>
<protein>
    <submittedName>
        <fullName evidence="8">OmpA family protein</fullName>
    </submittedName>
</protein>
<evidence type="ECO:0000256" key="3">
    <source>
        <dbReference type="ARBA" id="ARBA00023237"/>
    </source>
</evidence>
<evidence type="ECO:0000256" key="4">
    <source>
        <dbReference type="PROSITE-ProRule" id="PRU00473"/>
    </source>
</evidence>
<dbReference type="Pfam" id="PF00691">
    <property type="entry name" value="OmpA"/>
    <property type="match status" value="1"/>
</dbReference>
<feature type="region of interest" description="Disordered" evidence="5">
    <location>
        <begin position="151"/>
        <end position="193"/>
    </location>
</feature>
<evidence type="ECO:0000313" key="8">
    <source>
        <dbReference type="EMBL" id="MXP42559.1"/>
    </source>
</evidence>
<feature type="chain" id="PRO_5026098399" evidence="6">
    <location>
        <begin position="21"/>
        <end position="193"/>
    </location>
</feature>
<organism evidence="8 9">
    <name type="scientific">Croceibacterium soli</name>
    <dbReference type="NCBI Taxonomy" id="1739690"/>
    <lineage>
        <taxon>Bacteria</taxon>
        <taxon>Pseudomonadati</taxon>
        <taxon>Pseudomonadota</taxon>
        <taxon>Alphaproteobacteria</taxon>
        <taxon>Sphingomonadales</taxon>
        <taxon>Erythrobacteraceae</taxon>
        <taxon>Croceibacterium</taxon>
    </lineage>
</organism>
<dbReference type="InterPro" id="IPR036737">
    <property type="entry name" value="OmpA-like_sf"/>
</dbReference>
<evidence type="ECO:0000256" key="5">
    <source>
        <dbReference type="SAM" id="MobiDB-lite"/>
    </source>
</evidence>
<feature type="domain" description="OmpA-like" evidence="7">
    <location>
        <begin position="56"/>
        <end position="179"/>
    </location>
</feature>